<feature type="compositionally biased region" description="Basic and acidic residues" evidence="1">
    <location>
        <begin position="571"/>
        <end position="606"/>
    </location>
</feature>
<feature type="region of interest" description="Disordered" evidence="1">
    <location>
        <begin position="1050"/>
        <end position="1177"/>
    </location>
</feature>
<feature type="compositionally biased region" description="Basic and acidic residues" evidence="1">
    <location>
        <begin position="1091"/>
        <end position="1140"/>
    </location>
</feature>
<feature type="compositionally biased region" description="Basic and acidic residues" evidence="1">
    <location>
        <begin position="990"/>
        <end position="1003"/>
    </location>
</feature>
<feature type="compositionally biased region" description="Low complexity" evidence="1">
    <location>
        <begin position="701"/>
        <end position="719"/>
    </location>
</feature>
<gene>
    <name evidence="3" type="ORF">BLS_002788</name>
</gene>
<proteinExistence type="predicted"/>
<dbReference type="Proteomes" id="UP000433883">
    <property type="component" value="Unassembled WGS sequence"/>
</dbReference>
<dbReference type="PANTHER" id="PTHR42081:SF1">
    <property type="entry name" value="ZINC FINGER PROTEIN DHHC DOMAIN CONTAINING PROTEIN"/>
    <property type="match status" value="1"/>
</dbReference>
<dbReference type="Pfam" id="PF26118">
    <property type="entry name" value="DUF8035"/>
    <property type="match status" value="1"/>
</dbReference>
<feature type="compositionally biased region" description="Basic and acidic residues" evidence="1">
    <location>
        <begin position="939"/>
        <end position="959"/>
    </location>
</feature>
<accession>A0A8H3UQU7</accession>
<feature type="compositionally biased region" description="Basic and acidic residues" evidence="1">
    <location>
        <begin position="349"/>
        <end position="367"/>
    </location>
</feature>
<feature type="compositionally biased region" description="Basic and acidic residues" evidence="1">
    <location>
        <begin position="1147"/>
        <end position="1167"/>
    </location>
</feature>
<feature type="compositionally biased region" description="Basic and acidic residues" evidence="1">
    <location>
        <begin position="523"/>
        <end position="534"/>
    </location>
</feature>
<feature type="compositionally biased region" description="Pro residues" evidence="1">
    <location>
        <begin position="851"/>
        <end position="862"/>
    </location>
</feature>
<feature type="compositionally biased region" description="Polar residues" evidence="1">
    <location>
        <begin position="86"/>
        <end position="104"/>
    </location>
</feature>
<dbReference type="PANTHER" id="PTHR42081">
    <property type="entry name" value="ZINC FINGER PROTEIN DHHC DOMAIN CONTAINING PROTEIN"/>
    <property type="match status" value="1"/>
</dbReference>
<feature type="compositionally biased region" description="Basic and acidic residues" evidence="1">
    <location>
        <begin position="721"/>
        <end position="785"/>
    </location>
</feature>
<feature type="compositionally biased region" description="Basic and acidic residues" evidence="1">
    <location>
        <begin position="817"/>
        <end position="835"/>
    </location>
</feature>
<feature type="compositionally biased region" description="Basic and acidic residues" evidence="1">
    <location>
        <begin position="548"/>
        <end position="559"/>
    </location>
</feature>
<protein>
    <recommendedName>
        <fullName evidence="2">DUF8035 domain-containing protein</fullName>
    </recommendedName>
</protein>
<feature type="compositionally biased region" description="Pro residues" evidence="1">
    <location>
        <begin position="444"/>
        <end position="453"/>
    </location>
</feature>
<reference evidence="3 4" key="1">
    <citation type="submission" date="2019-11" db="EMBL/GenBank/DDBJ databases">
        <title>Venturia inaequalis Genome Resource.</title>
        <authorList>
            <person name="Lichtner F.J."/>
        </authorList>
    </citation>
    <scope>NUCLEOTIDE SEQUENCE [LARGE SCALE GENOMIC DNA]</scope>
    <source>
        <strain evidence="3">Bline_iso_100314</strain>
    </source>
</reference>
<feature type="compositionally biased region" description="Low complexity" evidence="1">
    <location>
        <begin position="913"/>
        <end position="924"/>
    </location>
</feature>
<feature type="compositionally biased region" description="Basic and acidic residues" evidence="1">
    <location>
        <begin position="498"/>
        <end position="509"/>
    </location>
</feature>
<feature type="compositionally biased region" description="Basic and acidic residues" evidence="1">
    <location>
        <begin position="793"/>
        <end position="810"/>
    </location>
</feature>
<feature type="region of interest" description="Disordered" evidence="1">
    <location>
        <begin position="212"/>
        <end position="1003"/>
    </location>
</feature>
<feature type="compositionally biased region" description="Basic and acidic residues" evidence="1">
    <location>
        <begin position="316"/>
        <end position="336"/>
    </location>
</feature>
<sequence>MTVTHLNPNAREHQGHGHLHHHQTDNPGRRKVQAFSHLDCGACNSSGTTPTAILNKVVAAANLKNGMSRYQRSSSPGSRNLVMPGRSSTGTFPSSYEPHSTYSRNPREEYSTPRSGGVIPISTEVYTNYPPPPPGSAYSGRPRARAGSDAIPPSIRTRNVVHDIVTSRPSSPVVRNYETVHVKPSTSKHEHKKMYTIDNGSAKLIAETEIPPREHRKERAGYQSTVSGGTASRTREIDDTSYSYTDPAGMFRDTEPRWRARRGSIDNRRPVSMIDGYQLPPPPPPPRTTRESGPPPSTRGFDKISPLSRGTGSLRDPGRASLRDVPVRSSSRDGHRPSIPSRDLPVRSASRDGHRPHTYDPYREEGPYARAAAHRSTTVLPIVINPPRDNREDRYYQEEYEDREREARRSRRFEDEAVASRGFGIRSGSSDRHGSNSSSAEVLPRPPPPPPSNPAAAIYSEPLVKIPSVSDYAPKPVMDDRRSRPEPRLAPGPPPPVMDDRRDRVEPPRRNSILHDYSQPPVMDDRRDRVETSRRNSVVNNYTPPPVMDDRRDRVEPPRRNSVLHEYPPTPREERPKSRAMPREERPPPPLAHREERRESRADPRNDYLPTPVRVDRRNSVDHRDRDRDNQRERERGDRKEREHERPREREREREYERPREREREYDEPRREDKSRREDKGREDKGREDKTREEKTRDLAAKGVAAAGVAAAGAMAGAAYQDKKHREKKEESDEERRKSDEERRKSRHGSNDKEEDREKKHADHDRDDRKKDKKEVIDPDEDYRRRVQQAEIELTRQRSSEDDRSGSDRERRRRDRREREERERQEKERRDRPLEIQEAPPPPALRREDILPPPKEAIPIPVPVRREPVPAGRGRDYAESMHSDDQHNRYDSRQSSFLNGPILPEPESIGREASATAGASSTSGPLVSTKNGGSPSETAEEKELRERRVTIVEPRKDDSAPEVPVKGILRRPTKVFPEYPNPIREGVTPLKERLEKKGASAKEIPKDAKWTKIDRKLVNPQALEEKGVRFEERHECVIVLSVLTRDEISAFAKRTEEIRDEREERYRKDKSRSRRHPEDDKGEGQSSDSEGEYRRRHERESRHEKEKELGGDPERERERGGDRERERGERDRDSHRRRDYDDDYSPEEDRRAVEDGKRKKRGGRAEDDSYMSGGLGR</sequence>
<evidence type="ECO:0000313" key="3">
    <source>
        <dbReference type="EMBL" id="KAE9975046.1"/>
    </source>
</evidence>
<feature type="compositionally biased region" description="Pro residues" evidence="1">
    <location>
        <begin position="279"/>
        <end position="297"/>
    </location>
</feature>
<evidence type="ECO:0000313" key="4">
    <source>
        <dbReference type="Proteomes" id="UP000433883"/>
    </source>
</evidence>
<feature type="compositionally biased region" description="Basic and acidic residues" evidence="1">
    <location>
        <begin position="864"/>
        <end position="892"/>
    </location>
</feature>
<feature type="region of interest" description="Disordered" evidence="1">
    <location>
        <begin position="1"/>
        <end position="28"/>
    </location>
</feature>
<feature type="region of interest" description="Disordered" evidence="1">
    <location>
        <begin position="68"/>
        <end position="118"/>
    </location>
</feature>
<evidence type="ECO:0000256" key="1">
    <source>
        <dbReference type="SAM" id="MobiDB-lite"/>
    </source>
</evidence>
<feature type="compositionally biased region" description="Basic and acidic residues" evidence="1">
    <location>
        <begin position="1050"/>
        <end position="1067"/>
    </location>
</feature>
<feature type="compositionally biased region" description="Basic and acidic residues" evidence="1">
    <location>
        <begin position="614"/>
        <end position="700"/>
    </location>
</feature>
<comment type="caution">
    <text evidence="3">The sequence shown here is derived from an EMBL/GenBank/DDBJ whole genome shotgun (WGS) entry which is preliminary data.</text>
</comment>
<organism evidence="3 4">
    <name type="scientific">Venturia inaequalis</name>
    <name type="common">Apple scab fungus</name>
    <dbReference type="NCBI Taxonomy" id="5025"/>
    <lineage>
        <taxon>Eukaryota</taxon>
        <taxon>Fungi</taxon>
        <taxon>Dikarya</taxon>
        <taxon>Ascomycota</taxon>
        <taxon>Pezizomycotina</taxon>
        <taxon>Dothideomycetes</taxon>
        <taxon>Pleosporomycetidae</taxon>
        <taxon>Venturiales</taxon>
        <taxon>Venturiaceae</taxon>
        <taxon>Venturia</taxon>
    </lineage>
</organism>
<feature type="compositionally biased region" description="Pro residues" evidence="1">
    <location>
        <begin position="488"/>
        <end position="497"/>
    </location>
</feature>
<feature type="compositionally biased region" description="Basic and acidic residues" evidence="1">
    <location>
        <begin position="388"/>
        <end position="415"/>
    </location>
</feature>
<evidence type="ECO:0000259" key="2">
    <source>
        <dbReference type="Pfam" id="PF26118"/>
    </source>
</evidence>
<dbReference type="EMBL" id="WNWQ01000188">
    <property type="protein sequence ID" value="KAE9975046.1"/>
    <property type="molecule type" value="Genomic_DNA"/>
</dbReference>
<dbReference type="InterPro" id="IPR058348">
    <property type="entry name" value="DUF8035"/>
</dbReference>
<feature type="compositionally biased region" description="Polar residues" evidence="1">
    <location>
        <begin position="925"/>
        <end position="937"/>
    </location>
</feature>
<name>A0A8H3UQU7_VENIN</name>
<feature type="compositionally biased region" description="Basic and acidic residues" evidence="1">
    <location>
        <begin position="477"/>
        <end position="487"/>
    </location>
</feature>
<dbReference type="AlphaFoldDB" id="A0A8H3UQU7"/>
<feature type="domain" description="DUF8035" evidence="2">
    <location>
        <begin position="1007"/>
        <end position="1060"/>
    </location>
</feature>
<feature type="compositionally biased region" description="Polar residues" evidence="1">
    <location>
        <begin position="68"/>
        <end position="78"/>
    </location>
</feature>
<feature type="compositionally biased region" description="Basic and acidic residues" evidence="1">
    <location>
        <begin position="252"/>
        <end position="269"/>
    </location>
</feature>
<feature type="compositionally biased region" description="Polar residues" evidence="1">
    <location>
        <begin position="222"/>
        <end position="232"/>
    </location>
</feature>